<evidence type="ECO:0000256" key="1">
    <source>
        <dbReference type="SAM" id="MobiDB-lite"/>
    </source>
</evidence>
<proteinExistence type="predicted"/>
<protein>
    <submittedName>
        <fullName evidence="2">Uncharacterized protein</fullName>
    </submittedName>
</protein>
<dbReference type="EMBL" id="OX336137">
    <property type="protein sequence ID" value="CAI2719301.1"/>
    <property type="molecule type" value="Genomic_DNA"/>
</dbReference>
<gene>
    <name evidence="2" type="ORF">NSPWAT_2445</name>
</gene>
<name>A0ABM9HG51_9BACT</name>
<dbReference type="Proteomes" id="UP001157733">
    <property type="component" value="Chromosome"/>
</dbReference>
<organism evidence="2 3">
    <name type="scientific">Nitrospina watsonii</name>
    <dbReference type="NCBI Taxonomy" id="1323948"/>
    <lineage>
        <taxon>Bacteria</taxon>
        <taxon>Pseudomonadati</taxon>
        <taxon>Nitrospinota/Tectimicrobiota group</taxon>
        <taxon>Nitrospinota</taxon>
        <taxon>Nitrospinia</taxon>
        <taxon>Nitrospinales</taxon>
        <taxon>Nitrospinaceae</taxon>
        <taxon>Nitrospina</taxon>
    </lineage>
</organism>
<reference evidence="2 3" key="1">
    <citation type="submission" date="2022-09" db="EMBL/GenBank/DDBJ databases">
        <authorList>
            <person name="Kop L."/>
        </authorList>
    </citation>
    <scope>NUCLEOTIDE SEQUENCE [LARGE SCALE GENOMIC DNA]</scope>
    <source>
        <strain evidence="2 3">347</strain>
    </source>
</reference>
<accession>A0ABM9HG51</accession>
<feature type="region of interest" description="Disordered" evidence="1">
    <location>
        <begin position="1"/>
        <end position="30"/>
    </location>
</feature>
<evidence type="ECO:0000313" key="3">
    <source>
        <dbReference type="Proteomes" id="UP001157733"/>
    </source>
</evidence>
<evidence type="ECO:0000313" key="2">
    <source>
        <dbReference type="EMBL" id="CAI2719301.1"/>
    </source>
</evidence>
<keyword evidence="3" id="KW-1185">Reference proteome</keyword>
<sequence length="77" mass="8312">MGEDGPEQGFPEKKCPHAGLGMPKPNHGHDPVTLLNIGTLGIIRSRPRLSTDFVTDHRRGVPAGVDRVVNFRESVGS</sequence>